<evidence type="ECO:0000313" key="3">
    <source>
        <dbReference type="Proteomes" id="UP000054558"/>
    </source>
</evidence>
<evidence type="ECO:0000256" key="1">
    <source>
        <dbReference type="SAM" id="MobiDB-lite"/>
    </source>
</evidence>
<dbReference type="AlphaFoldDB" id="A0A1Y1I6U7"/>
<proteinExistence type="predicted"/>
<accession>A0A1Y1I6U7</accession>
<sequence>MLEVPASPMKVSSMRKRHNGDNVQQHSVPPIALSTIVEEKDPTDCCEEPIFVDGTPAEVLRPLGRSGSLKVISRKPATLSAERRRLQHVLEFIGGEQLRERLAVAIQSEDDMVERLAALLPDGMFPGKAENLEKCYLCDSPYDPTYTKGNMLFVCRGCMSQHRERESLDGRGMQTFEEDDDCCTGDEDCWCLQCMEKMPDEQEEC</sequence>
<dbReference type="EMBL" id="DF237252">
    <property type="protein sequence ID" value="GAQ86670.1"/>
    <property type="molecule type" value="Genomic_DNA"/>
</dbReference>
<keyword evidence="3" id="KW-1185">Reference proteome</keyword>
<protein>
    <submittedName>
        <fullName evidence="2">Uncharacterized protein</fullName>
    </submittedName>
</protein>
<name>A0A1Y1I6U7_KLENI</name>
<evidence type="ECO:0000313" key="2">
    <source>
        <dbReference type="EMBL" id="GAQ86670.1"/>
    </source>
</evidence>
<dbReference type="Proteomes" id="UP000054558">
    <property type="component" value="Unassembled WGS sequence"/>
</dbReference>
<gene>
    <name evidence="2" type="ORF">KFL_003030130</name>
</gene>
<organism evidence="2 3">
    <name type="scientific">Klebsormidium nitens</name>
    <name type="common">Green alga</name>
    <name type="synonym">Ulothrix nitens</name>
    <dbReference type="NCBI Taxonomy" id="105231"/>
    <lineage>
        <taxon>Eukaryota</taxon>
        <taxon>Viridiplantae</taxon>
        <taxon>Streptophyta</taxon>
        <taxon>Klebsormidiophyceae</taxon>
        <taxon>Klebsormidiales</taxon>
        <taxon>Klebsormidiaceae</taxon>
        <taxon>Klebsormidium</taxon>
    </lineage>
</organism>
<reference evidence="2 3" key="1">
    <citation type="journal article" date="2014" name="Nat. Commun.">
        <title>Klebsormidium flaccidum genome reveals primary factors for plant terrestrial adaptation.</title>
        <authorList>
            <person name="Hori K."/>
            <person name="Maruyama F."/>
            <person name="Fujisawa T."/>
            <person name="Togashi T."/>
            <person name="Yamamoto N."/>
            <person name="Seo M."/>
            <person name="Sato S."/>
            <person name="Yamada T."/>
            <person name="Mori H."/>
            <person name="Tajima N."/>
            <person name="Moriyama T."/>
            <person name="Ikeuchi M."/>
            <person name="Watanabe M."/>
            <person name="Wada H."/>
            <person name="Kobayashi K."/>
            <person name="Saito M."/>
            <person name="Masuda T."/>
            <person name="Sasaki-Sekimoto Y."/>
            <person name="Mashiguchi K."/>
            <person name="Awai K."/>
            <person name="Shimojima M."/>
            <person name="Masuda S."/>
            <person name="Iwai M."/>
            <person name="Nobusawa T."/>
            <person name="Narise T."/>
            <person name="Kondo S."/>
            <person name="Saito H."/>
            <person name="Sato R."/>
            <person name="Murakawa M."/>
            <person name="Ihara Y."/>
            <person name="Oshima-Yamada Y."/>
            <person name="Ohtaka K."/>
            <person name="Satoh M."/>
            <person name="Sonobe K."/>
            <person name="Ishii M."/>
            <person name="Ohtani R."/>
            <person name="Kanamori-Sato M."/>
            <person name="Honoki R."/>
            <person name="Miyazaki D."/>
            <person name="Mochizuki H."/>
            <person name="Umetsu J."/>
            <person name="Higashi K."/>
            <person name="Shibata D."/>
            <person name="Kamiya Y."/>
            <person name="Sato N."/>
            <person name="Nakamura Y."/>
            <person name="Tabata S."/>
            <person name="Ida S."/>
            <person name="Kurokawa K."/>
            <person name="Ohta H."/>
        </authorList>
    </citation>
    <scope>NUCLEOTIDE SEQUENCE [LARGE SCALE GENOMIC DNA]</scope>
    <source>
        <strain evidence="2 3">NIES-2285</strain>
    </source>
</reference>
<feature type="region of interest" description="Disordered" evidence="1">
    <location>
        <begin position="1"/>
        <end position="26"/>
    </location>
</feature>